<dbReference type="EMBL" id="PPEA01000392">
    <property type="protein sequence ID" value="PQM47109.1"/>
    <property type="molecule type" value="Genomic_DNA"/>
</dbReference>
<dbReference type="GO" id="GO:0004519">
    <property type="term" value="F:endonuclease activity"/>
    <property type="evidence" value="ECO:0007669"/>
    <property type="project" value="InterPro"/>
</dbReference>
<comment type="caution">
    <text evidence="2">The sequence shown here is derived from an EMBL/GenBank/DDBJ whole genome shotgun (WGS) entry which is preliminary data.</text>
</comment>
<protein>
    <recommendedName>
        <fullName evidence="1">Bacterial EndoU nuclease domain-containing protein</fullName>
    </recommendedName>
</protein>
<gene>
    <name evidence="2" type="ORF">C1Y40_02717</name>
</gene>
<name>A0A2S8BKF4_9MYCO</name>
<reference evidence="2 3" key="1">
    <citation type="journal article" date="2017" name="Int. J. Syst. Evol. Microbiol.">
        <title>Mycobacterium talmoniae sp. nov., a slowly growing mycobacterium isolated from human respiratory samples.</title>
        <authorList>
            <person name="Davidson R.M."/>
            <person name="DeGroote M.A."/>
            <person name="Marola J.L."/>
            <person name="Buss S."/>
            <person name="Jones V."/>
            <person name="McNeil M.R."/>
            <person name="Freifeld A.G."/>
            <person name="Elaine Epperson L."/>
            <person name="Hasan N.A."/>
            <person name="Jackson M."/>
            <person name="Iwen P.C."/>
            <person name="Salfinger M."/>
            <person name="Strong M."/>
        </authorList>
    </citation>
    <scope>NUCLEOTIDE SEQUENCE [LARGE SCALE GENOMIC DNA]</scope>
    <source>
        <strain evidence="2 3">ATCC BAA-2683</strain>
    </source>
</reference>
<dbReference type="RefSeq" id="WP_158260343.1">
    <property type="nucleotide sequence ID" value="NZ_MLQM01000058.1"/>
</dbReference>
<evidence type="ECO:0000313" key="3">
    <source>
        <dbReference type="Proteomes" id="UP000238296"/>
    </source>
</evidence>
<dbReference type="InterPro" id="IPR029501">
    <property type="entry name" value="EndoU_bac"/>
</dbReference>
<dbReference type="Pfam" id="PF14436">
    <property type="entry name" value="EndoU_bacteria"/>
    <property type="match status" value="1"/>
</dbReference>
<accession>A0A2S8BKF4</accession>
<evidence type="ECO:0000313" key="2">
    <source>
        <dbReference type="EMBL" id="PQM47109.1"/>
    </source>
</evidence>
<feature type="domain" description="Bacterial EndoU nuclease" evidence="1">
    <location>
        <begin position="21"/>
        <end position="105"/>
    </location>
</feature>
<evidence type="ECO:0000259" key="1">
    <source>
        <dbReference type="Pfam" id="PF14436"/>
    </source>
</evidence>
<organism evidence="2 3">
    <name type="scientific">Mycobacterium talmoniae</name>
    <dbReference type="NCBI Taxonomy" id="1858794"/>
    <lineage>
        <taxon>Bacteria</taxon>
        <taxon>Bacillati</taxon>
        <taxon>Actinomycetota</taxon>
        <taxon>Actinomycetes</taxon>
        <taxon>Mycobacteriales</taxon>
        <taxon>Mycobacteriaceae</taxon>
        <taxon>Mycobacterium</taxon>
    </lineage>
</organism>
<sequence>MPFTPDNAPKVTDAQLAHILVGKPKKNGWSGGHGFGAGKGKSEFPESWDRTKIRDAIDQVLVQPAEIIRKGSTLYFRASVDGLPLAVRVKGRVHGRVQVWTAYPDLPIE</sequence>
<dbReference type="AlphaFoldDB" id="A0A2S8BKF4"/>
<dbReference type="Proteomes" id="UP000238296">
    <property type="component" value="Unassembled WGS sequence"/>
</dbReference>
<proteinExistence type="predicted"/>